<keyword evidence="10" id="KW-1185">Reference proteome</keyword>
<dbReference type="PANTHER" id="PTHR24406">
    <property type="entry name" value="TRANSCRIPTIONAL REPRESSOR CTCFL-RELATED"/>
    <property type="match status" value="1"/>
</dbReference>
<organism evidence="9 10">
    <name type="scientific">Euphydryas editha</name>
    <name type="common">Edith's checkerspot</name>
    <dbReference type="NCBI Taxonomy" id="104508"/>
    <lineage>
        <taxon>Eukaryota</taxon>
        <taxon>Metazoa</taxon>
        <taxon>Ecdysozoa</taxon>
        <taxon>Arthropoda</taxon>
        <taxon>Hexapoda</taxon>
        <taxon>Insecta</taxon>
        <taxon>Pterygota</taxon>
        <taxon>Neoptera</taxon>
        <taxon>Endopterygota</taxon>
        <taxon>Lepidoptera</taxon>
        <taxon>Glossata</taxon>
        <taxon>Ditrysia</taxon>
        <taxon>Papilionoidea</taxon>
        <taxon>Nymphalidae</taxon>
        <taxon>Nymphalinae</taxon>
        <taxon>Euphydryas</taxon>
    </lineage>
</organism>
<dbReference type="PROSITE" id="PS00028">
    <property type="entry name" value="ZINC_FINGER_C2H2_1"/>
    <property type="match status" value="4"/>
</dbReference>
<dbReference type="GO" id="GO:0005634">
    <property type="term" value="C:nucleus"/>
    <property type="evidence" value="ECO:0007669"/>
    <property type="project" value="UniProtKB-SubCell"/>
</dbReference>
<reference evidence="9" key="1">
    <citation type="submission" date="2022-03" db="EMBL/GenBank/DDBJ databases">
        <authorList>
            <person name="Tunstrom K."/>
        </authorList>
    </citation>
    <scope>NUCLEOTIDE SEQUENCE</scope>
</reference>
<dbReference type="AlphaFoldDB" id="A0AAU9UUU9"/>
<feature type="domain" description="C2H2-type" evidence="8">
    <location>
        <begin position="328"/>
        <end position="357"/>
    </location>
</feature>
<dbReference type="GO" id="GO:0008270">
    <property type="term" value="F:zinc ion binding"/>
    <property type="evidence" value="ECO:0007669"/>
    <property type="project" value="UniProtKB-KW"/>
</dbReference>
<keyword evidence="2" id="KW-0479">Metal-binding</keyword>
<evidence type="ECO:0000256" key="3">
    <source>
        <dbReference type="ARBA" id="ARBA00022737"/>
    </source>
</evidence>
<dbReference type="Gene3D" id="3.30.160.60">
    <property type="entry name" value="Classic Zinc Finger"/>
    <property type="match status" value="2"/>
</dbReference>
<evidence type="ECO:0000313" key="10">
    <source>
        <dbReference type="Proteomes" id="UP001153954"/>
    </source>
</evidence>
<evidence type="ECO:0000256" key="7">
    <source>
        <dbReference type="PROSITE-ProRule" id="PRU00042"/>
    </source>
</evidence>
<sequence>MSALIVHKFGTEDNYQTLRINIEENDKVTFGTWYKGMENLRRKVKEKPRLIVKVVSEENTSNIDLDSCSKNVETANILSGLDEHLQFQHISGYTNKDIKPESIFSRDTEISKKLCKIFETDEKMQKTETLYINHQDSLINPLEYSLEKVKENNARIMENIHMLNRTLNYTKKREILGIINPKLLRSNPCDQCGKCFVYETGLRRHYSVRHAALDTQQRWQFVWTCTECFQVWPRQDLALKHASQCCKSDITERVREIKASSLLQCEFCEKVFTSIPRLLRHLKIHNVTKNYECNACNLAFSCYKTAEQHWLSCLWLKMYYQFSLPKLLLCNACDRKFRNYDQLYNHRYKVGHFLPKTSVNEDNCVFVPTLVFQCEICGQWFNTLSQIQDHRNQCHPHFNAGFLYNNDIPVTAET</sequence>
<dbReference type="Pfam" id="PF13894">
    <property type="entry name" value="zf-C2H2_4"/>
    <property type="match status" value="2"/>
</dbReference>
<dbReference type="InterPro" id="IPR036236">
    <property type="entry name" value="Znf_C2H2_sf"/>
</dbReference>
<dbReference type="InterPro" id="IPR013087">
    <property type="entry name" value="Znf_C2H2_type"/>
</dbReference>
<dbReference type="SUPFAM" id="SSF57667">
    <property type="entry name" value="beta-beta-alpha zinc fingers"/>
    <property type="match status" value="1"/>
</dbReference>
<dbReference type="PROSITE" id="PS50157">
    <property type="entry name" value="ZINC_FINGER_C2H2_2"/>
    <property type="match status" value="4"/>
</dbReference>
<name>A0AAU9UUU9_EUPED</name>
<protein>
    <recommendedName>
        <fullName evidence="8">C2H2-type domain-containing protein</fullName>
    </recommendedName>
</protein>
<comment type="caution">
    <text evidence="9">The sequence shown here is derived from an EMBL/GenBank/DDBJ whole genome shotgun (WGS) entry which is preliminary data.</text>
</comment>
<keyword evidence="5" id="KW-0862">Zinc</keyword>
<evidence type="ECO:0000256" key="2">
    <source>
        <dbReference type="ARBA" id="ARBA00022723"/>
    </source>
</evidence>
<comment type="subcellular location">
    <subcellularLocation>
        <location evidence="1">Nucleus</location>
    </subcellularLocation>
</comment>
<evidence type="ECO:0000259" key="8">
    <source>
        <dbReference type="PROSITE" id="PS50157"/>
    </source>
</evidence>
<feature type="domain" description="C2H2-type" evidence="8">
    <location>
        <begin position="263"/>
        <end position="290"/>
    </location>
</feature>
<evidence type="ECO:0000313" key="9">
    <source>
        <dbReference type="EMBL" id="CAH2102374.1"/>
    </source>
</evidence>
<dbReference type="Proteomes" id="UP001153954">
    <property type="component" value="Unassembled WGS sequence"/>
</dbReference>
<accession>A0AAU9UUU9</accession>
<proteinExistence type="predicted"/>
<keyword evidence="4 7" id="KW-0863">Zinc-finger</keyword>
<gene>
    <name evidence="9" type="ORF">EEDITHA_LOCUS17015</name>
</gene>
<evidence type="ECO:0000256" key="5">
    <source>
        <dbReference type="ARBA" id="ARBA00022833"/>
    </source>
</evidence>
<evidence type="ECO:0000256" key="6">
    <source>
        <dbReference type="ARBA" id="ARBA00023242"/>
    </source>
</evidence>
<feature type="domain" description="C2H2-type" evidence="8">
    <location>
        <begin position="372"/>
        <end position="395"/>
    </location>
</feature>
<keyword evidence="3" id="KW-0677">Repeat</keyword>
<dbReference type="SMART" id="SM00355">
    <property type="entry name" value="ZnF_C2H2"/>
    <property type="match status" value="4"/>
</dbReference>
<dbReference type="InterPro" id="IPR050888">
    <property type="entry name" value="ZnF_C2H2-type_TF"/>
</dbReference>
<dbReference type="EMBL" id="CAKOGL010000025">
    <property type="protein sequence ID" value="CAH2102374.1"/>
    <property type="molecule type" value="Genomic_DNA"/>
</dbReference>
<evidence type="ECO:0000256" key="4">
    <source>
        <dbReference type="ARBA" id="ARBA00022771"/>
    </source>
</evidence>
<dbReference type="Pfam" id="PF00096">
    <property type="entry name" value="zf-C2H2"/>
    <property type="match status" value="1"/>
</dbReference>
<evidence type="ECO:0000256" key="1">
    <source>
        <dbReference type="ARBA" id="ARBA00004123"/>
    </source>
</evidence>
<feature type="domain" description="C2H2-type" evidence="8">
    <location>
        <begin position="187"/>
        <end position="215"/>
    </location>
</feature>
<keyword evidence="6" id="KW-0539">Nucleus</keyword>